<protein>
    <submittedName>
        <fullName evidence="2">DUF6081 family protein</fullName>
    </submittedName>
</protein>
<dbReference type="RefSeq" id="WP_394833063.1">
    <property type="nucleotide sequence ID" value="NZ_CP089929.1"/>
</dbReference>
<keyword evidence="1" id="KW-0732">Signal</keyword>
<gene>
    <name evidence="2" type="ORF">LVJ94_41830</name>
</gene>
<evidence type="ECO:0000256" key="1">
    <source>
        <dbReference type="SAM" id="SignalP"/>
    </source>
</evidence>
<dbReference type="PROSITE" id="PS51257">
    <property type="entry name" value="PROKAR_LIPOPROTEIN"/>
    <property type="match status" value="1"/>
</dbReference>
<accession>A0ABZ2L0B7</accession>
<proteinExistence type="predicted"/>
<organism evidence="2 3">
    <name type="scientific">Pendulispora rubella</name>
    <dbReference type="NCBI Taxonomy" id="2741070"/>
    <lineage>
        <taxon>Bacteria</taxon>
        <taxon>Pseudomonadati</taxon>
        <taxon>Myxococcota</taxon>
        <taxon>Myxococcia</taxon>
        <taxon>Myxococcales</taxon>
        <taxon>Sorangiineae</taxon>
        <taxon>Pendulisporaceae</taxon>
        <taxon>Pendulispora</taxon>
    </lineage>
</organism>
<reference evidence="2" key="1">
    <citation type="submission" date="2021-12" db="EMBL/GenBank/DDBJ databases">
        <title>Discovery of the Pendulisporaceae a myxobacterial family with distinct sporulation behavior and unique specialized metabolism.</title>
        <authorList>
            <person name="Garcia R."/>
            <person name="Popoff A."/>
            <person name="Bader C.D."/>
            <person name="Loehr J."/>
            <person name="Walesch S."/>
            <person name="Walt C."/>
            <person name="Boldt J."/>
            <person name="Bunk B."/>
            <person name="Haeckl F.J.F.P.J."/>
            <person name="Gunesch A.P."/>
            <person name="Birkelbach J."/>
            <person name="Nuebel U."/>
            <person name="Pietschmann T."/>
            <person name="Bach T."/>
            <person name="Mueller R."/>
        </authorList>
    </citation>
    <scope>NUCLEOTIDE SEQUENCE</scope>
    <source>
        <strain evidence="2">MSr11367</strain>
    </source>
</reference>
<sequence>MYIRYPTLGLASALVAGLVGCSANGTGDTSHDDPFTDSVASALEDTATDDDTGSGEEVLVYDDFRGGFTTEGPGAKWDPPIFADGITSTSSRGLRVIPSGTNPVTGQPAFASTTGQQSSGGYGTMDHIKWAGLLRHTSTAGFSGWDTPASGVLSCTTTISSVGTGLDAHPFGSNVSDAQSDLRLGASVMLFTDQETNSVFDFFVTNKQIYAIYERLPRQGSTYAAFNYSVPVATRTSTAQQDNLTISVNQQSSSATWWVNGRSVLQVNGIGTRAVDRKYMTLDHGGTPQVVRPRQLDCGLGTFTLLDGALAPQSAGLVRLDSTVDYFAPRSGAPARQTFFDEHSDAQNRLWGQGVQLNVAKIKVTRSAK</sequence>
<feature type="chain" id="PRO_5045899371" evidence="1">
    <location>
        <begin position="26"/>
        <end position="369"/>
    </location>
</feature>
<name>A0ABZ2L0B7_9BACT</name>
<dbReference type="Pfam" id="PF19559">
    <property type="entry name" value="DUF6081"/>
    <property type="match status" value="1"/>
</dbReference>
<dbReference type="EMBL" id="CP089983">
    <property type="protein sequence ID" value="WXB03433.1"/>
    <property type="molecule type" value="Genomic_DNA"/>
</dbReference>
<evidence type="ECO:0000313" key="3">
    <source>
        <dbReference type="Proteomes" id="UP001374803"/>
    </source>
</evidence>
<dbReference type="Proteomes" id="UP001374803">
    <property type="component" value="Chromosome"/>
</dbReference>
<feature type="signal peptide" evidence="1">
    <location>
        <begin position="1"/>
        <end position="25"/>
    </location>
</feature>
<dbReference type="InterPro" id="IPR045727">
    <property type="entry name" value="DUF6081"/>
</dbReference>
<keyword evidence="3" id="KW-1185">Reference proteome</keyword>
<evidence type="ECO:0000313" key="2">
    <source>
        <dbReference type="EMBL" id="WXB03433.1"/>
    </source>
</evidence>